<reference evidence="1" key="1">
    <citation type="journal article" date="2019" name="bioRxiv">
        <title>The Genome of the Zebra Mussel, Dreissena polymorpha: A Resource for Invasive Species Research.</title>
        <authorList>
            <person name="McCartney M.A."/>
            <person name="Auch B."/>
            <person name="Kono T."/>
            <person name="Mallez S."/>
            <person name="Zhang Y."/>
            <person name="Obille A."/>
            <person name="Becker A."/>
            <person name="Abrahante J.E."/>
            <person name="Garbe J."/>
            <person name="Badalamenti J.P."/>
            <person name="Herman A."/>
            <person name="Mangelson H."/>
            <person name="Liachko I."/>
            <person name="Sullivan S."/>
            <person name="Sone E.D."/>
            <person name="Koren S."/>
            <person name="Silverstein K.A.T."/>
            <person name="Beckman K.B."/>
            <person name="Gohl D.M."/>
        </authorList>
    </citation>
    <scope>NUCLEOTIDE SEQUENCE</scope>
    <source>
        <strain evidence="1">Duluth1</strain>
        <tissue evidence="1">Whole animal</tissue>
    </source>
</reference>
<organism evidence="1 2">
    <name type="scientific">Dreissena polymorpha</name>
    <name type="common">Zebra mussel</name>
    <name type="synonym">Mytilus polymorpha</name>
    <dbReference type="NCBI Taxonomy" id="45954"/>
    <lineage>
        <taxon>Eukaryota</taxon>
        <taxon>Metazoa</taxon>
        <taxon>Spiralia</taxon>
        <taxon>Lophotrochozoa</taxon>
        <taxon>Mollusca</taxon>
        <taxon>Bivalvia</taxon>
        <taxon>Autobranchia</taxon>
        <taxon>Heteroconchia</taxon>
        <taxon>Euheterodonta</taxon>
        <taxon>Imparidentia</taxon>
        <taxon>Neoheterodontei</taxon>
        <taxon>Myida</taxon>
        <taxon>Dreissenoidea</taxon>
        <taxon>Dreissenidae</taxon>
        <taxon>Dreissena</taxon>
    </lineage>
</organism>
<dbReference type="AlphaFoldDB" id="A0A9D4BPC7"/>
<gene>
    <name evidence="1" type="ORF">DPMN_077455</name>
</gene>
<name>A0A9D4BPC7_DREPO</name>
<reference evidence="1" key="2">
    <citation type="submission" date="2020-11" db="EMBL/GenBank/DDBJ databases">
        <authorList>
            <person name="McCartney M.A."/>
            <person name="Auch B."/>
            <person name="Kono T."/>
            <person name="Mallez S."/>
            <person name="Becker A."/>
            <person name="Gohl D.M."/>
            <person name="Silverstein K.A.T."/>
            <person name="Koren S."/>
            <person name="Bechman K.B."/>
            <person name="Herman A."/>
            <person name="Abrahante J.E."/>
            <person name="Garbe J."/>
        </authorList>
    </citation>
    <scope>NUCLEOTIDE SEQUENCE</scope>
    <source>
        <strain evidence="1">Duluth1</strain>
        <tissue evidence="1">Whole animal</tissue>
    </source>
</reference>
<sequence>MAELLRMKGVQERCQCKGCLWQHSVFTATPVFICKQNPEVRGCAEVRTIVRDLISEQGWKLVVARFVV</sequence>
<comment type="caution">
    <text evidence="1">The sequence shown here is derived from an EMBL/GenBank/DDBJ whole genome shotgun (WGS) entry which is preliminary data.</text>
</comment>
<evidence type="ECO:0000313" key="2">
    <source>
        <dbReference type="Proteomes" id="UP000828390"/>
    </source>
</evidence>
<protein>
    <submittedName>
        <fullName evidence="1">Uncharacterized protein</fullName>
    </submittedName>
</protein>
<evidence type="ECO:0000313" key="1">
    <source>
        <dbReference type="EMBL" id="KAH3702438.1"/>
    </source>
</evidence>
<dbReference type="Proteomes" id="UP000828390">
    <property type="component" value="Unassembled WGS sequence"/>
</dbReference>
<dbReference type="EMBL" id="JAIWYP010000015">
    <property type="protein sequence ID" value="KAH3702438.1"/>
    <property type="molecule type" value="Genomic_DNA"/>
</dbReference>
<proteinExistence type="predicted"/>
<accession>A0A9D4BPC7</accession>
<keyword evidence="2" id="KW-1185">Reference proteome</keyword>